<proteinExistence type="predicted"/>
<evidence type="ECO:0000313" key="2">
    <source>
        <dbReference type="Proteomes" id="UP001154322"/>
    </source>
</evidence>
<keyword evidence="2" id="KW-1185">Reference proteome</keyword>
<sequence length="370" mass="44069">MKVRKDAYQQEYQLIGEETFQDWKGKWKISHVSRKSQDRYSISIFFWPNPESGLKETWFRGGSTFSKVDTDINEFKKYVKNNTGYTPTKDVLIQLYEHFDKLRNAYLEEDCFHALADKSKATLALSTYFQIALQRYSKNEILPKMYSSQRQNNFEKYLTNEERKGVIEAIKTLNGHAYCEPDDTGYWGKGHTREFRRKLDDEIDMREAKRKSEEYKAKKRKHMSMLDTDIDFRRLVAHAMEAAKDKRCRDEVELVHRLYGYTKDLDAYRKVYHKLSQMMKKYGLEPFNTSYLIELGNEYITKGGMLPVVVAEYERNDKELYFNDYVNYGSLRRRVSRVGRKYVYVDGGYRWEIANVKIDDFHKQSNKVAL</sequence>
<organism evidence="1 2">
    <name type="scientific">Paenibacillus melissococcoides</name>
    <dbReference type="NCBI Taxonomy" id="2912268"/>
    <lineage>
        <taxon>Bacteria</taxon>
        <taxon>Bacillati</taxon>
        <taxon>Bacillota</taxon>
        <taxon>Bacilli</taxon>
        <taxon>Bacillales</taxon>
        <taxon>Paenibacillaceae</taxon>
        <taxon>Paenibacillus</taxon>
    </lineage>
</organism>
<protein>
    <submittedName>
        <fullName evidence="1">Uncharacterized protein</fullName>
    </submittedName>
</protein>
<comment type="caution">
    <text evidence="1">The sequence shown here is derived from an EMBL/GenBank/DDBJ whole genome shotgun (WGS) entry which is preliminary data.</text>
</comment>
<dbReference type="RefSeq" id="WP_261945459.1">
    <property type="nucleotide sequence ID" value="NZ_CALYLO010000010.1"/>
</dbReference>
<reference evidence="1" key="1">
    <citation type="submission" date="2022-06" db="EMBL/GenBank/DDBJ databases">
        <authorList>
            <person name="Dietemann V."/>
            <person name="Ory F."/>
            <person name="Dainat B."/>
            <person name="Oberhansli S."/>
        </authorList>
    </citation>
    <scope>NUCLEOTIDE SEQUENCE</scope>
    <source>
        <strain evidence="1">Ena-SAMPLE-TAB-26-04-2022-14:26:32:270-5432</strain>
    </source>
</reference>
<gene>
    <name evidence="1" type="ORF">WJ0W_007148</name>
</gene>
<dbReference type="EMBL" id="CALYLO010000010">
    <property type="protein sequence ID" value="CAH8248481.1"/>
    <property type="molecule type" value="Genomic_DNA"/>
</dbReference>
<dbReference type="Proteomes" id="UP001154322">
    <property type="component" value="Unassembled WGS sequence"/>
</dbReference>
<name>A0ABM9G9X0_9BACL</name>
<evidence type="ECO:0000313" key="1">
    <source>
        <dbReference type="EMBL" id="CAH8248481.1"/>
    </source>
</evidence>
<accession>A0ABM9G9X0</accession>